<keyword evidence="1" id="KW-0614">Plasmid</keyword>
<gene>
    <name evidence="1" type="ORF">RGR602_PB00475</name>
</gene>
<accession>A0A0B4X7N5</accession>
<dbReference type="KEGG" id="rga:RGR602_PB00475"/>
<dbReference type="AlphaFoldDB" id="A0A0B4X7N5"/>
<dbReference type="HOGENOM" id="CLU_2059504_0_0_5"/>
<evidence type="ECO:0000313" key="2">
    <source>
        <dbReference type="Proteomes" id="UP000031368"/>
    </source>
</evidence>
<evidence type="ECO:0000313" key="1">
    <source>
        <dbReference type="EMBL" id="AJD44004.1"/>
    </source>
</evidence>
<dbReference type="Proteomes" id="UP000031368">
    <property type="component" value="Plasmid pRgalR602b"/>
</dbReference>
<proteinExistence type="predicted"/>
<keyword evidence="2" id="KW-1185">Reference proteome</keyword>
<name>A0A0B4X7N5_9HYPH</name>
<geneLocation type="plasmid" evidence="1 2">
    <name>pRgalR602b</name>
</geneLocation>
<organism evidence="1 2">
    <name type="scientific">Rhizobium gallicum bv. gallicum R602sp</name>
    <dbReference type="NCBI Taxonomy" id="1041138"/>
    <lineage>
        <taxon>Bacteria</taxon>
        <taxon>Pseudomonadati</taxon>
        <taxon>Pseudomonadota</taxon>
        <taxon>Alphaproteobacteria</taxon>
        <taxon>Hyphomicrobiales</taxon>
        <taxon>Rhizobiaceae</taxon>
        <taxon>Rhizobium/Agrobacterium group</taxon>
        <taxon>Rhizobium</taxon>
    </lineage>
</organism>
<dbReference type="EMBL" id="CP006879">
    <property type="protein sequence ID" value="AJD44004.1"/>
    <property type="molecule type" value="Genomic_DNA"/>
</dbReference>
<sequence length="119" mass="12660">MRSCGGGSVGFSLPAMFEFDFVDSARLSERSKPCFPTWRLREGGTKSGVCDKAACSGCDERKRTRSASVDLRKTAGLGSASLVDMAEILVAECVVPKQIRPAAGATARPSADCPMKIRK</sequence>
<protein>
    <submittedName>
        <fullName evidence="1">Uncharacterized protein</fullName>
    </submittedName>
</protein>
<reference evidence="1 2" key="1">
    <citation type="submission" date="2013-11" db="EMBL/GenBank/DDBJ databases">
        <title>Complete genome sequence of Rhizobium gallicum bv. gallicum R602.</title>
        <authorList>
            <person name="Bustos P."/>
            <person name="Santamaria R.I."/>
            <person name="Lozano L."/>
            <person name="Acosta J.L."/>
            <person name="Ormeno-Orrillo E."/>
            <person name="Rogel M.A."/>
            <person name="Romero D."/>
            <person name="Cevallos M.A."/>
            <person name="Martinez-Romero E."/>
            <person name="Gonzalez V."/>
        </authorList>
    </citation>
    <scope>NUCLEOTIDE SEQUENCE [LARGE SCALE GENOMIC DNA]</scope>
    <source>
        <strain evidence="1 2">R602</strain>
        <plasmid evidence="1 2">pRgalR602b</plasmid>
    </source>
</reference>